<comment type="caution">
    <text evidence="2">The sequence shown here is derived from an EMBL/GenBank/DDBJ whole genome shotgun (WGS) entry which is preliminary data.</text>
</comment>
<evidence type="ECO:0000313" key="3">
    <source>
        <dbReference type="Proteomes" id="UP000299102"/>
    </source>
</evidence>
<evidence type="ECO:0000313" key="2">
    <source>
        <dbReference type="EMBL" id="GBP67758.1"/>
    </source>
</evidence>
<accession>A0A4C1XW03</accession>
<name>A0A4C1XW03_EUMVA</name>
<evidence type="ECO:0000256" key="1">
    <source>
        <dbReference type="SAM" id="MobiDB-lite"/>
    </source>
</evidence>
<dbReference type="EMBL" id="BGZK01000990">
    <property type="protein sequence ID" value="GBP67758.1"/>
    <property type="molecule type" value="Genomic_DNA"/>
</dbReference>
<keyword evidence="3" id="KW-1185">Reference proteome</keyword>
<protein>
    <submittedName>
        <fullName evidence="2">Uncharacterized protein</fullName>
    </submittedName>
</protein>
<proteinExistence type="predicted"/>
<gene>
    <name evidence="2" type="ORF">EVAR_51815_1</name>
</gene>
<dbReference type="AlphaFoldDB" id="A0A4C1XW03"/>
<dbReference type="Proteomes" id="UP000299102">
    <property type="component" value="Unassembled WGS sequence"/>
</dbReference>
<reference evidence="2 3" key="1">
    <citation type="journal article" date="2019" name="Commun. Biol.">
        <title>The bagworm genome reveals a unique fibroin gene that provides high tensile strength.</title>
        <authorList>
            <person name="Kono N."/>
            <person name="Nakamura H."/>
            <person name="Ohtoshi R."/>
            <person name="Tomita M."/>
            <person name="Numata K."/>
            <person name="Arakawa K."/>
        </authorList>
    </citation>
    <scope>NUCLEOTIDE SEQUENCE [LARGE SCALE GENOMIC DNA]</scope>
</reference>
<feature type="region of interest" description="Disordered" evidence="1">
    <location>
        <begin position="1"/>
        <end position="29"/>
    </location>
</feature>
<organism evidence="2 3">
    <name type="scientific">Eumeta variegata</name>
    <name type="common">Bagworm moth</name>
    <name type="synonym">Eumeta japonica</name>
    <dbReference type="NCBI Taxonomy" id="151549"/>
    <lineage>
        <taxon>Eukaryota</taxon>
        <taxon>Metazoa</taxon>
        <taxon>Ecdysozoa</taxon>
        <taxon>Arthropoda</taxon>
        <taxon>Hexapoda</taxon>
        <taxon>Insecta</taxon>
        <taxon>Pterygota</taxon>
        <taxon>Neoptera</taxon>
        <taxon>Endopterygota</taxon>
        <taxon>Lepidoptera</taxon>
        <taxon>Glossata</taxon>
        <taxon>Ditrysia</taxon>
        <taxon>Tineoidea</taxon>
        <taxon>Psychidae</taxon>
        <taxon>Oiketicinae</taxon>
        <taxon>Eumeta</taxon>
    </lineage>
</organism>
<feature type="compositionally biased region" description="Basic residues" evidence="1">
    <location>
        <begin position="8"/>
        <end position="23"/>
    </location>
</feature>
<sequence length="91" mass="10284">MIDDVRKGKMKKSKKNAKKRQKLAKTATGHSKERYNTYFVITKTTALGSDFKPPALAECWSRRCSRQLPHRCRTTLGIKVFSEAHGAISST</sequence>